<evidence type="ECO:0000313" key="1">
    <source>
        <dbReference type="EMBL" id="MBU2737981.1"/>
    </source>
</evidence>
<name>A0ABS5ZMV4_9PROT</name>
<evidence type="ECO:0000313" key="2">
    <source>
        <dbReference type="Proteomes" id="UP001197028"/>
    </source>
</evidence>
<sequence>MLKDVFLLSISCAKVRAVLVISPDEACCVFLHCVLTNCSSVVRSMHDYGAWRRVTPVRIPTGKFLSRNALQNINRLFISGLCEYLAMSMRFAQKKGREDRPGSHLRRSDQMTMIKFYKAESVPSFFTKC</sequence>
<evidence type="ECO:0008006" key="3">
    <source>
        <dbReference type="Google" id="ProtNLM"/>
    </source>
</evidence>
<organism evidence="1 2">
    <name type="scientific">Acidithiobacillus concretivorus</name>
    <dbReference type="NCBI Taxonomy" id="3063952"/>
    <lineage>
        <taxon>Bacteria</taxon>
        <taxon>Pseudomonadati</taxon>
        <taxon>Pseudomonadota</taxon>
        <taxon>Acidithiobacillia</taxon>
        <taxon>Acidithiobacillales</taxon>
        <taxon>Acidithiobacillaceae</taxon>
        <taxon>Acidithiobacillus</taxon>
    </lineage>
</organism>
<reference evidence="1 2" key="1">
    <citation type="journal article" date="2021" name="ISME J.">
        <title>Genomic evolution of the class Acidithiobacillia: deep-branching Proteobacteria living in extreme acidic conditions.</title>
        <authorList>
            <person name="Moya-Beltran A."/>
            <person name="Beard S."/>
            <person name="Rojas-Villalobos C."/>
            <person name="Issotta F."/>
            <person name="Gallardo Y."/>
            <person name="Ulloa R."/>
            <person name="Giaveno A."/>
            <person name="Degli Esposti M."/>
            <person name="Johnson D.B."/>
            <person name="Quatrini R."/>
        </authorList>
    </citation>
    <scope>NUCLEOTIDE SEQUENCE [LARGE SCALE GENOMIC DNA]</scope>
    <source>
        <strain evidence="1 2">ATCC 19703</strain>
    </source>
</reference>
<proteinExistence type="predicted"/>
<dbReference type="Proteomes" id="UP001197028">
    <property type="component" value="Unassembled WGS sequence"/>
</dbReference>
<keyword evidence="2" id="KW-1185">Reference proteome</keyword>
<accession>A0ABS5ZMV4</accession>
<dbReference type="EMBL" id="JABELD010000026">
    <property type="protein sequence ID" value="MBU2737981.1"/>
    <property type="molecule type" value="Genomic_DNA"/>
</dbReference>
<gene>
    <name evidence="1" type="ORF">HJG40_04025</name>
</gene>
<comment type="caution">
    <text evidence="1">The sequence shown here is derived from an EMBL/GenBank/DDBJ whole genome shotgun (WGS) entry which is preliminary data.</text>
</comment>
<protein>
    <recommendedName>
        <fullName evidence="3">Secreted protein</fullName>
    </recommendedName>
</protein>